<dbReference type="InterPro" id="IPR001810">
    <property type="entry name" value="F-box_dom"/>
</dbReference>
<accession>A0A2R6NU30</accession>
<dbReference type="Gene3D" id="1.25.40.10">
    <property type="entry name" value="Tetratricopeptide repeat domain"/>
    <property type="match status" value="1"/>
</dbReference>
<dbReference type="PANTHER" id="PTHR22904">
    <property type="entry name" value="TPR REPEAT CONTAINING PROTEIN"/>
    <property type="match status" value="1"/>
</dbReference>
<dbReference type="STRING" id="98765.A0A2R6NU30"/>
<dbReference type="Gene3D" id="3.80.10.10">
    <property type="entry name" value="Ribonuclease Inhibitor"/>
    <property type="match status" value="1"/>
</dbReference>
<dbReference type="InterPro" id="IPR019734">
    <property type="entry name" value="TPR_rpt"/>
</dbReference>
<dbReference type="InterPro" id="IPR036047">
    <property type="entry name" value="F-box-like_dom_sf"/>
</dbReference>
<evidence type="ECO:0000256" key="1">
    <source>
        <dbReference type="ARBA" id="ARBA00022737"/>
    </source>
</evidence>
<evidence type="ECO:0000313" key="5">
    <source>
        <dbReference type="Proteomes" id="UP000186601"/>
    </source>
</evidence>
<comment type="caution">
    <text evidence="4">The sequence shown here is derived from an EMBL/GenBank/DDBJ whole genome shotgun (WGS) entry which is preliminary data.</text>
</comment>
<keyword evidence="1" id="KW-0677">Repeat</keyword>
<dbReference type="SUPFAM" id="SSF81383">
    <property type="entry name" value="F-box domain"/>
    <property type="match status" value="1"/>
</dbReference>
<dbReference type="Proteomes" id="UP000186601">
    <property type="component" value="Unassembled WGS sequence"/>
</dbReference>
<gene>
    <name evidence="4" type="ORF">PHLCEN_2v8266</name>
</gene>
<dbReference type="InterPro" id="IPR032675">
    <property type="entry name" value="LRR_dom_sf"/>
</dbReference>
<dbReference type="EMBL" id="MLYV02000837">
    <property type="protein sequence ID" value="PSR76669.1"/>
    <property type="molecule type" value="Genomic_DNA"/>
</dbReference>
<evidence type="ECO:0000256" key="2">
    <source>
        <dbReference type="ARBA" id="ARBA00022803"/>
    </source>
</evidence>
<reference evidence="4 5" key="1">
    <citation type="submission" date="2018-02" db="EMBL/GenBank/DDBJ databases">
        <title>Genome sequence of the basidiomycete white-rot fungus Phlebia centrifuga.</title>
        <authorList>
            <person name="Granchi Z."/>
            <person name="Peng M."/>
            <person name="de Vries R.P."/>
            <person name="Hilden K."/>
            <person name="Makela M.R."/>
            <person name="Grigoriev I."/>
            <person name="Riley R."/>
        </authorList>
    </citation>
    <scope>NUCLEOTIDE SEQUENCE [LARGE SCALE GENOMIC DNA]</scope>
    <source>
        <strain evidence="4 5">FBCC195</strain>
    </source>
</reference>
<name>A0A2R6NU30_9APHY</name>
<evidence type="ECO:0000259" key="3">
    <source>
        <dbReference type="PROSITE" id="PS50181"/>
    </source>
</evidence>
<keyword evidence="2" id="KW-0802">TPR repeat</keyword>
<dbReference type="InterPro" id="IPR011990">
    <property type="entry name" value="TPR-like_helical_dom_sf"/>
</dbReference>
<keyword evidence="5" id="KW-1185">Reference proteome</keyword>
<organism evidence="4 5">
    <name type="scientific">Hermanssonia centrifuga</name>
    <dbReference type="NCBI Taxonomy" id="98765"/>
    <lineage>
        <taxon>Eukaryota</taxon>
        <taxon>Fungi</taxon>
        <taxon>Dikarya</taxon>
        <taxon>Basidiomycota</taxon>
        <taxon>Agaricomycotina</taxon>
        <taxon>Agaricomycetes</taxon>
        <taxon>Polyporales</taxon>
        <taxon>Meruliaceae</taxon>
        <taxon>Hermanssonia</taxon>
    </lineage>
</organism>
<dbReference type="SUPFAM" id="SSF52047">
    <property type="entry name" value="RNI-like"/>
    <property type="match status" value="1"/>
</dbReference>
<dbReference type="PROSITE" id="PS50181">
    <property type="entry name" value="FBOX"/>
    <property type="match status" value="1"/>
</dbReference>
<dbReference type="OrthoDB" id="2423701at2759"/>
<dbReference type="Pfam" id="PF12937">
    <property type="entry name" value="F-box-like"/>
    <property type="match status" value="1"/>
</dbReference>
<dbReference type="AlphaFoldDB" id="A0A2R6NU30"/>
<dbReference type="GO" id="GO:0051879">
    <property type="term" value="F:Hsp90 protein binding"/>
    <property type="evidence" value="ECO:0007669"/>
    <property type="project" value="TreeGrafter"/>
</dbReference>
<feature type="domain" description="F-box" evidence="3">
    <location>
        <begin position="135"/>
        <end position="185"/>
    </location>
</feature>
<proteinExistence type="predicted"/>
<dbReference type="SUPFAM" id="SSF48452">
    <property type="entry name" value="TPR-like"/>
    <property type="match status" value="1"/>
</dbReference>
<evidence type="ECO:0000313" key="4">
    <source>
        <dbReference type="EMBL" id="PSR76669.1"/>
    </source>
</evidence>
<dbReference type="SMART" id="SM00028">
    <property type="entry name" value="TPR"/>
    <property type="match status" value="3"/>
</dbReference>
<protein>
    <recommendedName>
        <fullName evidence="3">F-box domain-containing protein</fullName>
    </recommendedName>
</protein>
<dbReference type="PANTHER" id="PTHR22904:SF523">
    <property type="entry name" value="STRESS-INDUCED-PHOSPHOPROTEIN 1"/>
    <property type="match status" value="1"/>
</dbReference>
<sequence>MSDWKASFSKGIVLFRAEKYEDALANFSEAIAMGATGFSVYDSRAAVLDKLGRTREALLDSKQAIYLAPDQWQGYARSAKLFRKANKLNSALKMVDMALKRVKQNDTKRRQELEALRAEIELAGQKQLQDRRRTFYHFGKLPLELATTIFGLIVESDHASVIRLTQVSREWRAVVLETPFLWSTLSLSSRHPVEKAKTWKQRCGGLLKRLHVRSGDMTTIWGVQELRTTPLSFLRALSLKEVRMDHFFNILPTCTPLVIQNLEYLELDNLVAQKDIYKLCAGEHMRLQTLIAKDTPLDWPALANNCSKIRTLTFRAWFDETNLPDFIWLLHRNKQMETLEICFLERPPMRLPLLCPSIPRDLPARIDMPNLARLSFTGGSGLPSIMLIPYLTLRHVQSLQFSKIRVPLDAYLRRLQGDGAITSLKEFKMNHCMLADPAVLVKLLHDATQMETLELECYSDAGHIAEALAEGTRVPCSESQDPSRPSTVLCPRLTRISFAHSLDLREGPLIRLVKLRNILPINPTVDAVSPVPQASADGISRVISLVIDGCARVEGGTVSWLRGHVPDLSCRFDVKKEVRRRNW</sequence>
<dbReference type="Gene3D" id="1.20.1280.50">
    <property type="match status" value="1"/>
</dbReference>